<keyword evidence="6" id="KW-1185">Reference proteome</keyword>
<dbReference type="InterPro" id="IPR032552">
    <property type="entry name" value="RSB_motif"/>
</dbReference>
<dbReference type="PhylomeDB" id="T1JN81"/>
<sequence length="432" mass="49502">MGTPSKETLNKENLESPSEGDKPVRKRKWGSSTANTNKKTSIAISTDSLKCLIPDVKPLSTLLAADNALDFNEGPISDVEDSHDNLANKEVRIVRTISQAKKEGENDSTQNDEKRADDKTTTLTKPLSVMDEPVNRSKSPSPARNPVNRIVHIRNLVRPFTINQLKELLGRTGTLVDGGFWTDKIKSKCYATYETQEQAMKTRQTLHGTQWPPSNPKNLIVDFADDDELQFHMSLTEATEAAKAVREVEPLPRENLRRVKEIVAPMPKPKDQKSAAPPPPIREWDRVKIGERSPGERERRKRSMSPQTARDRKRERGREGKEKKERKVSVDRKKEEEAPAKLLDDLFKKTKSTPCIYWLPLTLEQFKQRDEDRKKRQVEREKRRQLIKKEVIVEKERSPVSRDLKKPKRTVQFTNADKLLDSGYPDSQSIFL</sequence>
<evidence type="ECO:0000259" key="4">
    <source>
        <dbReference type="PROSITE" id="PS50102"/>
    </source>
</evidence>
<dbReference type="PANTHER" id="PTHR46589:SF1">
    <property type="entry name" value="APOPTOTIC CHROMATIN CONDENSATION INDUCER IN THE NUCLEUS"/>
    <property type="match status" value="1"/>
</dbReference>
<keyword evidence="1 2" id="KW-0694">RNA-binding</keyword>
<feature type="domain" description="RRM" evidence="4">
    <location>
        <begin position="149"/>
        <end position="226"/>
    </location>
</feature>
<dbReference type="GO" id="GO:0003723">
    <property type="term" value="F:RNA binding"/>
    <property type="evidence" value="ECO:0007669"/>
    <property type="project" value="UniProtKB-UniRule"/>
</dbReference>
<feature type="region of interest" description="Disordered" evidence="3">
    <location>
        <begin position="97"/>
        <end position="145"/>
    </location>
</feature>
<dbReference type="InterPro" id="IPR034257">
    <property type="entry name" value="Acinus_RRM"/>
</dbReference>
<dbReference type="AlphaFoldDB" id="T1JN81"/>
<dbReference type="InterPro" id="IPR000504">
    <property type="entry name" value="RRM_dom"/>
</dbReference>
<organism evidence="5 6">
    <name type="scientific">Strigamia maritima</name>
    <name type="common">European centipede</name>
    <name type="synonym">Geophilus maritimus</name>
    <dbReference type="NCBI Taxonomy" id="126957"/>
    <lineage>
        <taxon>Eukaryota</taxon>
        <taxon>Metazoa</taxon>
        <taxon>Ecdysozoa</taxon>
        <taxon>Arthropoda</taxon>
        <taxon>Myriapoda</taxon>
        <taxon>Chilopoda</taxon>
        <taxon>Pleurostigmophora</taxon>
        <taxon>Geophilomorpha</taxon>
        <taxon>Linotaeniidae</taxon>
        <taxon>Strigamia</taxon>
    </lineage>
</organism>
<dbReference type="InterPro" id="IPR012677">
    <property type="entry name" value="Nucleotide-bd_a/b_plait_sf"/>
</dbReference>
<feature type="region of interest" description="Disordered" evidence="3">
    <location>
        <begin position="256"/>
        <end position="335"/>
    </location>
</feature>
<dbReference type="Proteomes" id="UP000014500">
    <property type="component" value="Unassembled WGS sequence"/>
</dbReference>
<dbReference type="EMBL" id="JH431850">
    <property type="status" value="NOT_ANNOTATED_CDS"/>
    <property type="molecule type" value="Genomic_DNA"/>
</dbReference>
<feature type="compositionally biased region" description="Basic and acidic residues" evidence="3">
    <location>
        <begin position="8"/>
        <end position="23"/>
    </location>
</feature>
<feature type="compositionally biased region" description="Basic and acidic residues" evidence="3">
    <location>
        <begin position="309"/>
        <end position="335"/>
    </location>
</feature>
<reference evidence="6" key="1">
    <citation type="submission" date="2011-05" db="EMBL/GenBank/DDBJ databases">
        <authorList>
            <person name="Richards S.R."/>
            <person name="Qu J."/>
            <person name="Jiang H."/>
            <person name="Jhangiani S.N."/>
            <person name="Agravi P."/>
            <person name="Goodspeed R."/>
            <person name="Gross S."/>
            <person name="Mandapat C."/>
            <person name="Jackson L."/>
            <person name="Mathew T."/>
            <person name="Pu L."/>
            <person name="Thornton R."/>
            <person name="Saada N."/>
            <person name="Wilczek-Boney K.B."/>
            <person name="Lee S."/>
            <person name="Kovar C."/>
            <person name="Wu Y."/>
            <person name="Scherer S.E."/>
            <person name="Worley K.C."/>
            <person name="Muzny D.M."/>
            <person name="Gibbs R."/>
        </authorList>
    </citation>
    <scope>NUCLEOTIDE SEQUENCE</scope>
    <source>
        <strain evidence="6">Brora</strain>
    </source>
</reference>
<dbReference type="GO" id="GO:0061574">
    <property type="term" value="C:ASAP complex"/>
    <property type="evidence" value="ECO:0007669"/>
    <property type="project" value="TreeGrafter"/>
</dbReference>
<dbReference type="Gene3D" id="3.30.70.330">
    <property type="match status" value="1"/>
</dbReference>
<dbReference type="InterPro" id="IPR035979">
    <property type="entry name" value="RBD_domain_sf"/>
</dbReference>
<protein>
    <recommendedName>
        <fullName evidence="4">RRM domain-containing protein</fullName>
    </recommendedName>
</protein>
<dbReference type="InterPro" id="IPR052793">
    <property type="entry name" value="EJC-associated_protein"/>
</dbReference>
<reference evidence="5" key="2">
    <citation type="submission" date="2015-02" db="UniProtKB">
        <authorList>
            <consortium name="EnsemblMetazoa"/>
        </authorList>
    </citation>
    <scope>IDENTIFICATION</scope>
</reference>
<dbReference type="PANTHER" id="PTHR46589">
    <property type="entry name" value="APOPTOTIC CHROMATIN CONDENSATION INDUCER IN THE NUCLEUS"/>
    <property type="match status" value="1"/>
</dbReference>
<feature type="compositionally biased region" description="Basic and acidic residues" evidence="3">
    <location>
        <begin position="282"/>
        <end position="298"/>
    </location>
</feature>
<evidence type="ECO:0000256" key="3">
    <source>
        <dbReference type="SAM" id="MobiDB-lite"/>
    </source>
</evidence>
<dbReference type="HOGENOM" id="CLU_776817_0_0_1"/>
<evidence type="ECO:0000313" key="5">
    <source>
        <dbReference type="EnsemblMetazoa" id="SMAR015310-PA"/>
    </source>
</evidence>
<dbReference type="OMA" id="IYLFITH"/>
<feature type="compositionally biased region" description="Basic and acidic residues" evidence="3">
    <location>
        <begin position="100"/>
        <end position="120"/>
    </location>
</feature>
<dbReference type="CDD" id="cd12432">
    <property type="entry name" value="RRM_ACINU"/>
    <property type="match status" value="1"/>
</dbReference>
<evidence type="ECO:0000313" key="6">
    <source>
        <dbReference type="Proteomes" id="UP000014500"/>
    </source>
</evidence>
<feature type="compositionally biased region" description="Polar residues" evidence="3">
    <location>
        <begin position="30"/>
        <end position="44"/>
    </location>
</feature>
<dbReference type="GO" id="GO:0071011">
    <property type="term" value="C:precatalytic spliceosome"/>
    <property type="evidence" value="ECO:0007669"/>
    <property type="project" value="TreeGrafter"/>
</dbReference>
<dbReference type="GO" id="GO:0008380">
    <property type="term" value="P:RNA splicing"/>
    <property type="evidence" value="ECO:0007669"/>
    <property type="project" value="TreeGrafter"/>
</dbReference>
<dbReference type="SUPFAM" id="SSF54928">
    <property type="entry name" value="RNA-binding domain, RBD"/>
    <property type="match status" value="1"/>
</dbReference>
<name>T1JN81_STRMM</name>
<dbReference type="eggNOG" id="KOG2416">
    <property type="taxonomic scope" value="Eukaryota"/>
</dbReference>
<evidence type="ECO:0000256" key="2">
    <source>
        <dbReference type="PROSITE-ProRule" id="PRU00176"/>
    </source>
</evidence>
<dbReference type="Pfam" id="PF16294">
    <property type="entry name" value="RSB_motif"/>
    <property type="match status" value="1"/>
</dbReference>
<evidence type="ECO:0000256" key="1">
    <source>
        <dbReference type="ARBA" id="ARBA00022884"/>
    </source>
</evidence>
<accession>T1JN81</accession>
<proteinExistence type="predicted"/>
<dbReference type="EnsemblMetazoa" id="SMAR015310-RA">
    <property type="protein sequence ID" value="SMAR015310-PA"/>
    <property type="gene ID" value="SMAR015310"/>
</dbReference>
<feature type="region of interest" description="Disordered" evidence="3">
    <location>
        <begin position="1"/>
        <end position="44"/>
    </location>
</feature>
<dbReference type="PROSITE" id="PS50102">
    <property type="entry name" value="RRM"/>
    <property type="match status" value="1"/>
</dbReference>
<dbReference type="STRING" id="126957.T1JN81"/>